<dbReference type="AlphaFoldDB" id="A0A433Y715"/>
<dbReference type="InterPro" id="IPR001647">
    <property type="entry name" value="HTH_TetR"/>
</dbReference>
<dbReference type="OrthoDB" id="9812134at2"/>
<accession>A0A433Y715</accession>
<comment type="caution">
    <text evidence="4">The sequence shown here is derived from an EMBL/GenBank/DDBJ whole genome shotgun (WGS) entry which is preliminary data.</text>
</comment>
<name>A0A433Y715_9BACL</name>
<dbReference type="Gene3D" id="1.10.10.60">
    <property type="entry name" value="Homeodomain-like"/>
    <property type="match status" value="1"/>
</dbReference>
<gene>
    <name evidence="4" type="ORF">EJP82_15810</name>
</gene>
<dbReference type="EMBL" id="RZNY01000013">
    <property type="protein sequence ID" value="RUT45148.1"/>
    <property type="molecule type" value="Genomic_DNA"/>
</dbReference>
<evidence type="ECO:0000313" key="5">
    <source>
        <dbReference type="Proteomes" id="UP000279446"/>
    </source>
</evidence>
<dbReference type="Proteomes" id="UP000279446">
    <property type="component" value="Unassembled WGS sequence"/>
</dbReference>
<reference evidence="4 5" key="1">
    <citation type="submission" date="2018-12" db="EMBL/GenBank/DDBJ databases">
        <authorList>
            <person name="Sun L."/>
            <person name="Chen Z."/>
        </authorList>
    </citation>
    <scope>NUCLEOTIDE SEQUENCE [LARGE SCALE GENOMIC DNA]</scope>
    <source>
        <strain evidence="4 5">DSM 15890</strain>
    </source>
</reference>
<feature type="DNA-binding region" description="H-T-H motif" evidence="2">
    <location>
        <begin position="21"/>
        <end position="40"/>
    </location>
</feature>
<evidence type="ECO:0000313" key="4">
    <source>
        <dbReference type="EMBL" id="RUT45148.1"/>
    </source>
</evidence>
<sequence>MRERILQAVAAEVDYRGLKFSIRDITSRLGISSKTLYQQFESKESLVLALVKQSIGEMRATEATIREDESLPTLEKLKQALIILPGGIAMKDVRLLDELRNGYPEAWRYADEYMREGWIGIRALVDEGVEQGVLKEFNFDLFVQMYIGSMYRLIEYQVSRAGEMTLIEGITQVVDILLEGICSDKSDHK</sequence>
<dbReference type="PROSITE" id="PS50977">
    <property type="entry name" value="HTH_TETR_2"/>
    <property type="match status" value="1"/>
</dbReference>
<dbReference type="SUPFAM" id="SSF48498">
    <property type="entry name" value="Tetracyclin repressor-like, C-terminal domain"/>
    <property type="match status" value="1"/>
</dbReference>
<proteinExistence type="predicted"/>
<dbReference type="GO" id="GO:0003677">
    <property type="term" value="F:DNA binding"/>
    <property type="evidence" value="ECO:0007669"/>
    <property type="project" value="UniProtKB-UniRule"/>
</dbReference>
<protein>
    <submittedName>
        <fullName evidence="4">TetR/AcrR family transcriptional regulator</fullName>
    </submittedName>
</protein>
<dbReference type="InterPro" id="IPR036271">
    <property type="entry name" value="Tet_transcr_reg_TetR-rel_C_sf"/>
</dbReference>
<feature type="domain" description="HTH tetR-type" evidence="3">
    <location>
        <begin position="1"/>
        <end position="58"/>
    </location>
</feature>
<dbReference type="Gene3D" id="1.10.357.10">
    <property type="entry name" value="Tetracycline Repressor, domain 2"/>
    <property type="match status" value="1"/>
</dbReference>
<keyword evidence="5" id="KW-1185">Reference proteome</keyword>
<dbReference type="InterPro" id="IPR009057">
    <property type="entry name" value="Homeodomain-like_sf"/>
</dbReference>
<keyword evidence="1 2" id="KW-0238">DNA-binding</keyword>
<dbReference type="SUPFAM" id="SSF46689">
    <property type="entry name" value="Homeodomain-like"/>
    <property type="match status" value="1"/>
</dbReference>
<evidence type="ECO:0000259" key="3">
    <source>
        <dbReference type="PROSITE" id="PS50977"/>
    </source>
</evidence>
<evidence type="ECO:0000256" key="1">
    <source>
        <dbReference type="ARBA" id="ARBA00023125"/>
    </source>
</evidence>
<dbReference type="RefSeq" id="WP_127193042.1">
    <property type="nucleotide sequence ID" value="NZ_RZNY01000013.1"/>
</dbReference>
<dbReference type="Pfam" id="PF00440">
    <property type="entry name" value="TetR_N"/>
    <property type="match status" value="1"/>
</dbReference>
<evidence type="ECO:0000256" key="2">
    <source>
        <dbReference type="PROSITE-ProRule" id="PRU00335"/>
    </source>
</evidence>
<organism evidence="4 5">
    <name type="scientific">Paenibacillus anaericanus</name>
    <dbReference type="NCBI Taxonomy" id="170367"/>
    <lineage>
        <taxon>Bacteria</taxon>
        <taxon>Bacillati</taxon>
        <taxon>Bacillota</taxon>
        <taxon>Bacilli</taxon>
        <taxon>Bacillales</taxon>
        <taxon>Paenibacillaceae</taxon>
        <taxon>Paenibacillus</taxon>
    </lineage>
</organism>